<name>A0AA85G466_9TREM</name>
<reference evidence="13" key="2">
    <citation type="submission" date="2023-11" db="UniProtKB">
        <authorList>
            <consortium name="WormBaseParasite"/>
        </authorList>
    </citation>
    <scope>IDENTIFICATION</scope>
</reference>
<dbReference type="GO" id="GO:0000977">
    <property type="term" value="F:RNA polymerase II transcription regulatory region sequence-specific DNA binding"/>
    <property type="evidence" value="ECO:0007669"/>
    <property type="project" value="TreeGrafter"/>
</dbReference>
<dbReference type="GO" id="GO:0005634">
    <property type="term" value="C:nucleus"/>
    <property type="evidence" value="ECO:0007669"/>
    <property type="project" value="UniProtKB-SubCell"/>
</dbReference>
<dbReference type="PROSITE" id="PS00027">
    <property type="entry name" value="HOMEOBOX_1"/>
    <property type="match status" value="1"/>
</dbReference>
<feature type="compositionally biased region" description="Polar residues" evidence="10">
    <location>
        <begin position="560"/>
        <end position="569"/>
    </location>
</feature>
<dbReference type="PANTHER" id="PTHR24329:SF543">
    <property type="entry name" value="FI01017P-RELATED"/>
    <property type="match status" value="1"/>
</dbReference>
<evidence type="ECO:0000259" key="11">
    <source>
        <dbReference type="PROSITE" id="PS50071"/>
    </source>
</evidence>
<dbReference type="Pfam" id="PF00046">
    <property type="entry name" value="Homeodomain"/>
    <property type="match status" value="1"/>
</dbReference>
<dbReference type="AlphaFoldDB" id="A0AA85G466"/>
<evidence type="ECO:0000256" key="5">
    <source>
        <dbReference type="ARBA" id="ARBA00023155"/>
    </source>
</evidence>
<dbReference type="SMART" id="SM00389">
    <property type="entry name" value="HOX"/>
    <property type="match status" value="1"/>
</dbReference>
<evidence type="ECO:0000313" key="13">
    <source>
        <dbReference type="WBParaSite" id="SRDH1_75180.1"/>
    </source>
</evidence>
<dbReference type="PROSITE" id="PS50071">
    <property type="entry name" value="HOMEOBOX_2"/>
    <property type="match status" value="1"/>
</dbReference>
<keyword evidence="4 8" id="KW-0238">DNA-binding</keyword>
<keyword evidence="7 8" id="KW-0539">Nucleus</keyword>
<dbReference type="SUPFAM" id="SSF46689">
    <property type="entry name" value="Homeodomain-like"/>
    <property type="match status" value="1"/>
</dbReference>
<dbReference type="FunFam" id="1.10.10.60:FF:000093">
    <property type="entry name" value="ALX homeobox protein 1"/>
    <property type="match status" value="1"/>
</dbReference>
<dbReference type="InterPro" id="IPR001356">
    <property type="entry name" value="HD"/>
</dbReference>
<dbReference type="InterPro" id="IPR009057">
    <property type="entry name" value="Homeodomain-like_sf"/>
</dbReference>
<keyword evidence="5 8" id="KW-0371">Homeobox</keyword>
<keyword evidence="6" id="KW-0804">Transcription</keyword>
<dbReference type="InterPro" id="IPR017970">
    <property type="entry name" value="Homeobox_CS"/>
</dbReference>
<feature type="region of interest" description="Disordered" evidence="10">
    <location>
        <begin position="531"/>
        <end position="569"/>
    </location>
</feature>
<feature type="DNA-binding region" description="Homeobox" evidence="8">
    <location>
        <begin position="204"/>
        <end position="263"/>
    </location>
</feature>
<accession>A0AA85G466</accession>
<reference evidence="12" key="1">
    <citation type="submission" date="2022-06" db="EMBL/GenBank/DDBJ databases">
        <authorList>
            <person name="Berger JAMES D."/>
            <person name="Berger JAMES D."/>
        </authorList>
    </citation>
    <scope>NUCLEOTIDE SEQUENCE [LARGE SCALE GENOMIC DNA]</scope>
</reference>
<evidence type="ECO:0000313" key="12">
    <source>
        <dbReference type="Proteomes" id="UP000050792"/>
    </source>
</evidence>
<dbReference type="InterPro" id="IPR050649">
    <property type="entry name" value="Paired_Homeobox_TFs"/>
</dbReference>
<dbReference type="Proteomes" id="UP000050792">
    <property type="component" value="Unassembled WGS sequence"/>
</dbReference>
<dbReference type="Gene3D" id="1.10.10.60">
    <property type="entry name" value="Homeodomain-like"/>
    <property type="match status" value="1"/>
</dbReference>
<evidence type="ECO:0000256" key="1">
    <source>
        <dbReference type="ARBA" id="ARBA00004123"/>
    </source>
</evidence>
<dbReference type="GO" id="GO:0000981">
    <property type="term" value="F:DNA-binding transcription factor activity, RNA polymerase II-specific"/>
    <property type="evidence" value="ECO:0007669"/>
    <property type="project" value="InterPro"/>
</dbReference>
<comment type="subcellular location">
    <subcellularLocation>
        <location evidence="1 8 9">Nucleus</location>
    </subcellularLocation>
</comment>
<feature type="compositionally biased region" description="Low complexity" evidence="10">
    <location>
        <begin position="547"/>
        <end position="559"/>
    </location>
</feature>
<dbReference type="PANTHER" id="PTHR24329">
    <property type="entry name" value="HOMEOBOX PROTEIN ARISTALESS"/>
    <property type="match status" value="1"/>
</dbReference>
<evidence type="ECO:0000256" key="10">
    <source>
        <dbReference type="SAM" id="MobiDB-lite"/>
    </source>
</evidence>
<dbReference type="CDD" id="cd00086">
    <property type="entry name" value="homeodomain"/>
    <property type="match status" value="1"/>
</dbReference>
<keyword evidence="2" id="KW-0217">Developmental protein</keyword>
<evidence type="ECO:0000256" key="3">
    <source>
        <dbReference type="ARBA" id="ARBA00023015"/>
    </source>
</evidence>
<dbReference type="WBParaSite" id="SRDH1_75180.1">
    <property type="protein sequence ID" value="SRDH1_75180.1"/>
    <property type="gene ID" value="SRDH1_75180"/>
</dbReference>
<proteinExistence type="predicted"/>
<organism evidence="12 13">
    <name type="scientific">Schistosoma rodhaini</name>
    <dbReference type="NCBI Taxonomy" id="6188"/>
    <lineage>
        <taxon>Eukaryota</taxon>
        <taxon>Metazoa</taxon>
        <taxon>Spiralia</taxon>
        <taxon>Lophotrochozoa</taxon>
        <taxon>Platyhelminthes</taxon>
        <taxon>Trematoda</taxon>
        <taxon>Digenea</taxon>
        <taxon>Strigeidida</taxon>
        <taxon>Schistosomatoidea</taxon>
        <taxon>Schistosomatidae</taxon>
        <taxon>Schistosoma</taxon>
    </lineage>
</organism>
<feature type="domain" description="Homeobox" evidence="11">
    <location>
        <begin position="202"/>
        <end position="262"/>
    </location>
</feature>
<evidence type="ECO:0000256" key="2">
    <source>
        <dbReference type="ARBA" id="ARBA00022473"/>
    </source>
</evidence>
<evidence type="ECO:0000256" key="9">
    <source>
        <dbReference type="RuleBase" id="RU000682"/>
    </source>
</evidence>
<protein>
    <recommendedName>
        <fullName evidence="11">Homeobox domain-containing protein</fullName>
    </recommendedName>
</protein>
<sequence>MSESFYPILDSSYRREECAIHLECHTNSDDRITAGENFSDPVLPPSLSTTSTNGKLRPYAICAPTQINSITQKFYTDTSKPSNILYDLSAGLPTTTGTRTTRTTSTGTCDNTNTNCNNTNHQSTNYTHCITTNPMLRSSNYDMSRFTLPIDKNNKSFKLNDGTSDFLVNNTFNSNNHMLNSISNHHINTLNSTINCNSRDKVKKRRNRTTFTSHQLNEMERIFQKTHYPDVYAREQLALRTGLTEARVQVWFQNRRAKWRKRERLGGSGSIINGSNDLSLHLSFSEQNDLSTTNNNNNNNNNSSTSTAVFAAAAAACAMAAAVTAGTNLNGNHLTTTQNHLNKYVNNENTNKYTNLFLGSNSSSFIPTPSTVDTRHIAGIFDQQHSISTNFNNYESNLIHHSKQFYESHPYLSLTLNKLAKSGINYNEISRKPSHESDLITSINSLDNEKFDSKHLFRDQFDVFHKSSNINTDLSLPIINKAGYIQHIDELNQDHQHHHYQQQHNSTDCNASSMHERWQYITDIKRHPIKNPFSTNDILTDRQKKYSSSPPSNIEWSSNAQNDAKNKNSNEINLNCYSISEHRDRNSQLVTNQTNIKKNDVHDPLETALTTTNNPIKNNHTFWNSTELTNSLYLNNTFTDNHQLVNTSINGDTSISPTNNSINNIKNENLKSNLRWNFSTELKESNWLVNKQMTNFYDEQNSTDSKIFI</sequence>
<keyword evidence="3" id="KW-0805">Transcription regulation</keyword>
<keyword evidence="12" id="KW-1185">Reference proteome</keyword>
<evidence type="ECO:0000256" key="4">
    <source>
        <dbReference type="ARBA" id="ARBA00023125"/>
    </source>
</evidence>
<evidence type="ECO:0000256" key="7">
    <source>
        <dbReference type="ARBA" id="ARBA00023242"/>
    </source>
</evidence>
<evidence type="ECO:0000256" key="6">
    <source>
        <dbReference type="ARBA" id="ARBA00023163"/>
    </source>
</evidence>
<evidence type="ECO:0000256" key="8">
    <source>
        <dbReference type="PROSITE-ProRule" id="PRU00108"/>
    </source>
</evidence>